<organism evidence="9 10">
    <name type="scientific">Curtobacterium herbarum</name>
    <dbReference type="NCBI Taxonomy" id="150122"/>
    <lineage>
        <taxon>Bacteria</taxon>
        <taxon>Bacillati</taxon>
        <taxon>Actinomycetota</taxon>
        <taxon>Actinomycetes</taxon>
        <taxon>Micrococcales</taxon>
        <taxon>Microbacteriaceae</taxon>
        <taxon>Curtobacterium</taxon>
    </lineage>
</organism>
<comment type="caution">
    <text evidence="9">The sequence shown here is derived from an EMBL/GenBank/DDBJ whole genome shotgun (WGS) entry which is preliminary data.</text>
</comment>
<keyword evidence="7 8" id="KW-0472">Membrane</keyword>
<comment type="similarity">
    <text evidence="2">Belongs to the autoinducer-2 exporter (AI-2E) (TC 2.A.86) family.</text>
</comment>
<evidence type="ECO:0000313" key="10">
    <source>
        <dbReference type="Proteomes" id="UP001501742"/>
    </source>
</evidence>
<evidence type="ECO:0000256" key="4">
    <source>
        <dbReference type="ARBA" id="ARBA00022475"/>
    </source>
</evidence>
<dbReference type="Proteomes" id="UP001501742">
    <property type="component" value="Unassembled WGS sequence"/>
</dbReference>
<evidence type="ECO:0000256" key="3">
    <source>
        <dbReference type="ARBA" id="ARBA00022448"/>
    </source>
</evidence>
<evidence type="ECO:0000256" key="7">
    <source>
        <dbReference type="ARBA" id="ARBA00023136"/>
    </source>
</evidence>
<evidence type="ECO:0000256" key="6">
    <source>
        <dbReference type="ARBA" id="ARBA00022989"/>
    </source>
</evidence>
<feature type="transmembrane region" description="Helical" evidence="8">
    <location>
        <begin position="63"/>
        <end position="84"/>
    </location>
</feature>
<feature type="transmembrane region" description="Helical" evidence="8">
    <location>
        <begin position="254"/>
        <end position="278"/>
    </location>
</feature>
<dbReference type="PANTHER" id="PTHR21716:SF53">
    <property type="entry name" value="PERMEASE PERM-RELATED"/>
    <property type="match status" value="1"/>
</dbReference>
<keyword evidence="6 8" id="KW-1133">Transmembrane helix</keyword>
<feature type="transmembrane region" description="Helical" evidence="8">
    <location>
        <begin position="36"/>
        <end position="57"/>
    </location>
</feature>
<dbReference type="InterPro" id="IPR002549">
    <property type="entry name" value="AI-2E-like"/>
</dbReference>
<accession>A0ABP4K3I7</accession>
<feature type="transmembrane region" description="Helical" evidence="8">
    <location>
        <begin position="177"/>
        <end position="203"/>
    </location>
</feature>
<dbReference type="EMBL" id="BAAAJX010000006">
    <property type="protein sequence ID" value="GAA1493431.1"/>
    <property type="molecule type" value="Genomic_DNA"/>
</dbReference>
<keyword evidence="4" id="KW-1003">Cell membrane</keyword>
<dbReference type="PANTHER" id="PTHR21716">
    <property type="entry name" value="TRANSMEMBRANE PROTEIN"/>
    <property type="match status" value="1"/>
</dbReference>
<feature type="transmembrane region" description="Helical" evidence="8">
    <location>
        <begin position="91"/>
        <end position="117"/>
    </location>
</feature>
<evidence type="ECO:0000256" key="5">
    <source>
        <dbReference type="ARBA" id="ARBA00022692"/>
    </source>
</evidence>
<name>A0ABP4K3I7_9MICO</name>
<evidence type="ECO:0000256" key="1">
    <source>
        <dbReference type="ARBA" id="ARBA00004651"/>
    </source>
</evidence>
<keyword evidence="3" id="KW-0813">Transport</keyword>
<proteinExistence type="inferred from homology"/>
<dbReference type="Pfam" id="PF01594">
    <property type="entry name" value="AI-2E_transport"/>
    <property type="match status" value="1"/>
</dbReference>
<feature type="transmembrane region" description="Helical" evidence="8">
    <location>
        <begin position="284"/>
        <end position="312"/>
    </location>
</feature>
<feature type="transmembrane region" description="Helical" evidence="8">
    <location>
        <begin position="324"/>
        <end position="346"/>
    </location>
</feature>
<evidence type="ECO:0000256" key="2">
    <source>
        <dbReference type="ARBA" id="ARBA00009773"/>
    </source>
</evidence>
<keyword evidence="5 8" id="KW-0812">Transmembrane</keyword>
<sequence length="377" mass="39576">MHLPSKKRPPEDTSHAPTPNVMFEVSRAGTGVRVNAFRIGFMGAIGVLVALLAGSLVNELGTVLVYIGVALFIALGLDPLVNLLERYIPRWAAILIVVVVVLGAFVGVVFAIVPILVNQATNLVQNFPEIVGDISKQGWVQDLARQFEGSFDVDHALDSAQQFVENPGNLLSLGGGILAVGSGILSGLTGALIVIILMLYFLASMRGLKTMVYRFVPASRRDNFVEVSEQVTSSVGRYVVGQITQAGINGVLSIIWLLVIGAPLPVLLASFAFLGSLIPLVGTLGAAVLISLLCLFASPATALAAAIYYLVYMQVEAYIISPRIMSRAVQVPGALVVIAAVAGATIGGVLGALVAVPAAASVIIIVQKVIYPRQELS</sequence>
<comment type="subcellular location">
    <subcellularLocation>
        <location evidence="1">Cell membrane</location>
        <topology evidence="1">Multi-pass membrane protein</topology>
    </subcellularLocation>
</comment>
<evidence type="ECO:0008006" key="11">
    <source>
        <dbReference type="Google" id="ProtNLM"/>
    </source>
</evidence>
<gene>
    <name evidence="9" type="ORF">GCM10009627_17770</name>
</gene>
<protein>
    <recommendedName>
        <fullName evidence="11">AI-2E family transporter</fullName>
    </recommendedName>
</protein>
<reference evidence="10" key="1">
    <citation type="journal article" date="2019" name="Int. J. Syst. Evol. Microbiol.">
        <title>The Global Catalogue of Microorganisms (GCM) 10K type strain sequencing project: providing services to taxonomists for standard genome sequencing and annotation.</title>
        <authorList>
            <consortium name="The Broad Institute Genomics Platform"/>
            <consortium name="The Broad Institute Genome Sequencing Center for Infectious Disease"/>
            <person name="Wu L."/>
            <person name="Ma J."/>
        </authorList>
    </citation>
    <scope>NUCLEOTIDE SEQUENCE [LARGE SCALE GENOMIC DNA]</scope>
    <source>
        <strain evidence="10">JCM 12140</strain>
    </source>
</reference>
<keyword evidence="10" id="KW-1185">Reference proteome</keyword>
<evidence type="ECO:0000313" key="9">
    <source>
        <dbReference type="EMBL" id="GAA1493431.1"/>
    </source>
</evidence>
<evidence type="ECO:0000256" key="8">
    <source>
        <dbReference type="SAM" id="Phobius"/>
    </source>
</evidence>